<reference evidence="1" key="1">
    <citation type="submission" date="2021-05" db="EMBL/GenBank/DDBJ databases">
        <title>Molecular characterization for Shewanella algae harboring chromosomal blaOXA-55-like strains isolated from clinical and environment sample.</title>
        <authorList>
            <person name="Ohama Y."/>
            <person name="Aoki K."/>
            <person name="Harada S."/>
            <person name="Moriya K."/>
            <person name="Ishii Y."/>
            <person name="Tateda K."/>
        </authorList>
    </citation>
    <scope>NUCLEOTIDE SEQUENCE</scope>
    <source>
        <strain evidence="1">JCM 11563</strain>
    </source>
</reference>
<gene>
    <name evidence="1" type="ORF">TUM4438_10760</name>
</gene>
<name>A0ABQ4P666_9GAMM</name>
<organism evidence="1 2">
    <name type="scientific">Shewanella sairae</name>
    <dbReference type="NCBI Taxonomy" id="190310"/>
    <lineage>
        <taxon>Bacteria</taxon>
        <taxon>Pseudomonadati</taxon>
        <taxon>Pseudomonadota</taxon>
        <taxon>Gammaproteobacteria</taxon>
        <taxon>Alteromonadales</taxon>
        <taxon>Shewanellaceae</taxon>
        <taxon>Shewanella</taxon>
    </lineage>
</organism>
<proteinExistence type="predicted"/>
<accession>A0ABQ4P666</accession>
<evidence type="ECO:0000313" key="2">
    <source>
        <dbReference type="Proteomes" id="UP000887104"/>
    </source>
</evidence>
<sequence length="161" mass="18042">MMLFEQTPSLSVSASSLVSAELEIPVFVLVHASESASSRVGLLPREGGSQFERGDISPEQAALYCLLFAETHFSLPLSMHELTELLIRFYDYEPVVLDEYEACLDKSLNVSDGKRLIEVDMYQAREEGCAHLQALLNTPFLYRESLYSAVFALSNTRLEII</sequence>
<comment type="caution">
    <text evidence="1">The sequence shown here is derived from an EMBL/GenBank/DDBJ whole genome shotgun (WGS) entry which is preliminary data.</text>
</comment>
<keyword evidence="2" id="KW-1185">Reference proteome</keyword>
<dbReference type="EMBL" id="BPEY01000012">
    <property type="protein sequence ID" value="GIU42959.1"/>
    <property type="molecule type" value="Genomic_DNA"/>
</dbReference>
<protein>
    <submittedName>
        <fullName evidence="1">Uncharacterized protein</fullName>
    </submittedName>
</protein>
<dbReference type="RefSeq" id="WP_220780158.1">
    <property type="nucleotide sequence ID" value="NZ_BPEY01000012.1"/>
</dbReference>
<dbReference type="Proteomes" id="UP000887104">
    <property type="component" value="Unassembled WGS sequence"/>
</dbReference>
<evidence type="ECO:0000313" key="1">
    <source>
        <dbReference type="EMBL" id="GIU42959.1"/>
    </source>
</evidence>